<keyword evidence="6 7" id="KW-0472">Membrane</keyword>
<evidence type="ECO:0000256" key="3">
    <source>
        <dbReference type="ARBA" id="ARBA00022475"/>
    </source>
</evidence>
<name>A0A8J3P7A4_9ACTN</name>
<evidence type="ECO:0000256" key="2">
    <source>
        <dbReference type="ARBA" id="ARBA00022448"/>
    </source>
</evidence>
<keyword evidence="4 7" id="KW-0812">Transmembrane</keyword>
<dbReference type="AlphaFoldDB" id="A0A8J3P7A4"/>
<evidence type="ECO:0000256" key="6">
    <source>
        <dbReference type="ARBA" id="ARBA00023136"/>
    </source>
</evidence>
<dbReference type="InterPro" id="IPR035906">
    <property type="entry name" value="MetI-like_sf"/>
</dbReference>
<dbReference type="Gene3D" id="1.10.3720.10">
    <property type="entry name" value="MetI-like"/>
    <property type="match status" value="1"/>
</dbReference>
<organism evidence="10 11">
    <name type="scientific">Catellatospora coxensis</name>
    <dbReference type="NCBI Taxonomy" id="310354"/>
    <lineage>
        <taxon>Bacteria</taxon>
        <taxon>Bacillati</taxon>
        <taxon>Actinomycetota</taxon>
        <taxon>Actinomycetes</taxon>
        <taxon>Micromonosporales</taxon>
        <taxon>Micromonosporaceae</taxon>
        <taxon>Catellatospora</taxon>
    </lineage>
</organism>
<evidence type="ECO:0000259" key="9">
    <source>
        <dbReference type="PROSITE" id="PS50928"/>
    </source>
</evidence>
<evidence type="ECO:0000256" key="1">
    <source>
        <dbReference type="ARBA" id="ARBA00004651"/>
    </source>
</evidence>
<keyword evidence="2 7" id="KW-0813">Transport</keyword>
<reference evidence="10 11" key="1">
    <citation type="submission" date="2021-01" db="EMBL/GenBank/DDBJ databases">
        <title>Whole genome shotgun sequence of Catellatospora coxensis NBRC 107359.</title>
        <authorList>
            <person name="Komaki H."/>
            <person name="Tamura T."/>
        </authorList>
    </citation>
    <scope>NUCLEOTIDE SEQUENCE [LARGE SCALE GENOMIC DNA]</scope>
    <source>
        <strain evidence="10 11">NBRC 107359</strain>
    </source>
</reference>
<dbReference type="PANTHER" id="PTHR43744:SF6">
    <property type="entry name" value="ABC TRANSPORTER PERMEASE PROTEIN YESQ-RELATED"/>
    <property type="match status" value="1"/>
</dbReference>
<evidence type="ECO:0000256" key="7">
    <source>
        <dbReference type="RuleBase" id="RU363032"/>
    </source>
</evidence>
<dbReference type="SUPFAM" id="SSF161098">
    <property type="entry name" value="MetI-like"/>
    <property type="match status" value="1"/>
</dbReference>
<feature type="transmembrane region" description="Helical" evidence="7">
    <location>
        <begin position="268"/>
        <end position="289"/>
    </location>
</feature>
<protein>
    <submittedName>
        <fullName evidence="10">Sugar ABC transporter permease</fullName>
    </submittedName>
</protein>
<evidence type="ECO:0000313" key="11">
    <source>
        <dbReference type="Proteomes" id="UP000630887"/>
    </source>
</evidence>
<accession>A0A8J3P7A4</accession>
<gene>
    <name evidence="10" type="ORF">Cco03nite_29740</name>
</gene>
<dbReference type="RefSeq" id="WP_239167379.1">
    <property type="nucleotide sequence ID" value="NZ_BAAALC010000015.1"/>
</dbReference>
<dbReference type="EMBL" id="BONI01000021">
    <property type="protein sequence ID" value="GIG06274.1"/>
    <property type="molecule type" value="Genomic_DNA"/>
</dbReference>
<feature type="transmembrane region" description="Helical" evidence="7">
    <location>
        <begin position="132"/>
        <end position="156"/>
    </location>
</feature>
<feature type="transmembrane region" description="Helical" evidence="7">
    <location>
        <begin position="96"/>
        <end position="120"/>
    </location>
</feature>
<comment type="similarity">
    <text evidence="7">Belongs to the binding-protein-dependent transport system permease family.</text>
</comment>
<comment type="subcellular location">
    <subcellularLocation>
        <location evidence="1 7">Cell membrane</location>
        <topology evidence="1 7">Multi-pass membrane protein</topology>
    </subcellularLocation>
</comment>
<dbReference type="InterPro" id="IPR000515">
    <property type="entry name" value="MetI-like"/>
</dbReference>
<feature type="domain" description="ABC transmembrane type-1" evidence="9">
    <location>
        <begin position="97"/>
        <end position="289"/>
    </location>
</feature>
<sequence length="304" mass="33492">MTTIEQEHETAGRTAPDTGPAPRRGRRRGLASTIVWYLTLLVLAAVVLYPLVWLVLATLKPSSEFGRNSGMLPWEPTLDNYARVWDGIAGIPLWRYFLNSLIVASLAVVGTLGSSALAGYAFARVAFKGSGILFAAMIGTLLLPFHVIIIPQYIIFNELDLVDTYVPLLIGKYLGTEAFFVFLMVQFIRNIPRELDEAARIDGAGHPRIFRSIIVPLLRPALVTGGIFSFIWTWNDFLGPLIYLTSPENYTLPVALRLYNDATSTSDHGATVAASLLSLIPVLLFFLIFQRLLIRGVATQGLKG</sequence>
<keyword evidence="3" id="KW-1003">Cell membrane</keyword>
<comment type="caution">
    <text evidence="10">The sequence shown here is derived from an EMBL/GenBank/DDBJ whole genome shotgun (WGS) entry which is preliminary data.</text>
</comment>
<feature type="transmembrane region" description="Helical" evidence="7">
    <location>
        <begin position="209"/>
        <end position="234"/>
    </location>
</feature>
<dbReference type="CDD" id="cd06261">
    <property type="entry name" value="TM_PBP2"/>
    <property type="match status" value="1"/>
</dbReference>
<evidence type="ECO:0000256" key="8">
    <source>
        <dbReference type="SAM" id="MobiDB-lite"/>
    </source>
</evidence>
<feature type="compositionally biased region" description="Basic and acidic residues" evidence="8">
    <location>
        <begin position="1"/>
        <end position="11"/>
    </location>
</feature>
<dbReference type="PANTHER" id="PTHR43744">
    <property type="entry name" value="ABC TRANSPORTER PERMEASE PROTEIN MG189-RELATED-RELATED"/>
    <property type="match status" value="1"/>
</dbReference>
<evidence type="ECO:0000256" key="5">
    <source>
        <dbReference type="ARBA" id="ARBA00022989"/>
    </source>
</evidence>
<dbReference type="GO" id="GO:0055085">
    <property type="term" value="P:transmembrane transport"/>
    <property type="evidence" value="ECO:0007669"/>
    <property type="project" value="InterPro"/>
</dbReference>
<keyword evidence="5 7" id="KW-1133">Transmembrane helix</keyword>
<keyword evidence="11" id="KW-1185">Reference proteome</keyword>
<dbReference type="PROSITE" id="PS50928">
    <property type="entry name" value="ABC_TM1"/>
    <property type="match status" value="1"/>
</dbReference>
<dbReference type="Proteomes" id="UP000630887">
    <property type="component" value="Unassembled WGS sequence"/>
</dbReference>
<proteinExistence type="inferred from homology"/>
<feature type="region of interest" description="Disordered" evidence="8">
    <location>
        <begin position="1"/>
        <end position="26"/>
    </location>
</feature>
<feature type="transmembrane region" description="Helical" evidence="7">
    <location>
        <begin position="168"/>
        <end position="188"/>
    </location>
</feature>
<evidence type="ECO:0000313" key="10">
    <source>
        <dbReference type="EMBL" id="GIG06274.1"/>
    </source>
</evidence>
<evidence type="ECO:0000256" key="4">
    <source>
        <dbReference type="ARBA" id="ARBA00022692"/>
    </source>
</evidence>
<feature type="transmembrane region" description="Helical" evidence="7">
    <location>
        <begin position="34"/>
        <end position="56"/>
    </location>
</feature>
<dbReference type="Pfam" id="PF00528">
    <property type="entry name" value="BPD_transp_1"/>
    <property type="match status" value="1"/>
</dbReference>
<dbReference type="GO" id="GO:0005886">
    <property type="term" value="C:plasma membrane"/>
    <property type="evidence" value="ECO:0007669"/>
    <property type="project" value="UniProtKB-SubCell"/>
</dbReference>